<reference evidence="1" key="1">
    <citation type="submission" date="2022-04" db="EMBL/GenBank/DDBJ databases">
        <title>Genome of the entomopathogenic fungus Entomophthora muscae.</title>
        <authorList>
            <person name="Elya C."/>
            <person name="Lovett B.R."/>
            <person name="Lee E."/>
            <person name="Macias A.M."/>
            <person name="Hajek A.E."/>
            <person name="De Bivort B.L."/>
            <person name="Kasson M.T."/>
            <person name="De Fine Licht H.H."/>
            <person name="Stajich J.E."/>
        </authorList>
    </citation>
    <scope>NUCLEOTIDE SEQUENCE</scope>
    <source>
        <strain evidence="1">Berkeley</strain>
    </source>
</reference>
<comment type="caution">
    <text evidence="1">The sequence shown here is derived from an EMBL/GenBank/DDBJ whole genome shotgun (WGS) entry which is preliminary data.</text>
</comment>
<dbReference type="EMBL" id="QTSX02004261">
    <property type="protein sequence ID" value="KAJ9067351.1"/>
    <property type="molecule type" value="Genomic_DNA"/>
</dbReference>
<name>A0ACC2SYC0_9FUNG</name>
<keyword evidence="2" id="KW-1185">Reference proteome</keyword>
<gene>
    <name evidence="1" type="ORF">DSO57_1000263</name>
</gene>
<proteinExistence type="predicted"/>
<accession>A0ACC2SYC0</accession>
<evidence type="ECO:0000313" key="2">
    <source>
        <dbReference type="Proteomes" id="UP001165960"/>
    </source>
</evidence>
<protein>
    <submittedName>
        <fullName evidence="1">Uncharacterized protein</fullName>
    </submittedName>
</protein>
<organism evidence="1 2">
    <name type="scientific">Entomophthora muscae</name>
    <dbReference type="NCBI Taxonomy" id="34485"/>
    <lineage>
        <taxon>Eukaryota</taxon>
        <taxon>Fungi</taxon>
        <taxon>Fungi incertae sedis</taxon>
        <taxon>Zoopagomycota</taxon>
        <taxon>Entomophthoromycotina</taxon>
        <taxon>Entomophthoromycetes</taxon>
        <taxon>Entomophthorales</taxon>
        <taxon>Entomophthoraceae</taxon>
        <taxon>Entomophthora</taxon>
    </lineage>
</organism>
<evidence type="ECO:0000313" key="1">
    <source>
        <dbReference type="EMBL" id="KAJ9067351.1"/>
    </source>
</evidence>
<sequence>MSMYGANDQDKATTLLNQLDATSTDLIIPHMLQNDQSYAAAKQALLYKFGSVARAQVLTVSGSLTVHDAHMALRSAVKPYEALYCTLMPAFQEISLSMAWRNTSAIEGIPLSPQFLSQA</sequence>
<dbReference type="Proteomes" id="UP001165960">
    <property type="component" value="Unassembled WGS sequence"/>
</dbReference>